<dbReference type="EMBL" id="UINC01084936">
    <property type="protein sequence ID" value="SVC32025.1"/>
    <property type="molecule type" value="Genomic_DNA"/>
</dbReference>
<name>A0A382L883_9ZZZZ</name>
<dbReference type="AlphaFoldDB" id="A0A382L883"/>
<gene>
    <name evidence="1" type="ORF">METZ01_LOCUS284879</name>
</gene>
<dbReference type="InterPro" id="IPR038555">
    <property type="entry name" value="Zincin_1_sf"/>
</dbReference>
<dbReference type="InterPro" id="IPR010428">
    <property type="entry name" value="Zincin_1"/>
</dbReference>
<dbReference type="SUPFAM" id="SSF55486">
    <property type="entry name" value="Metalloproteases ('zincins'), catalytic domain"/>
    <property type="match status" value="1"/>
</dbReference>
<evidence type="ECO:0000313" key="1">
    <source>
        <dbReference type="EMBL" id="SVC32025.1"/>
    </source>
</evidence>
<protein>
    <submittedName>
        <fullName evidence="1">Uncharacterized protein</fullName>
    </submittedName>
</protein>
<dbReference type="Pfam" id="PF06262">
    <property type="entry name" value="Zincin_1"/>
    <property type="match status" value="1"/>
</dbReference>
<organism evidence="1">
    <name type="scientific">marine metagenome</name>
    <dbReference type="NCBI Taxonomy" id="408172"/>
    <lineage>
        <taxon>unclassified sequences</taxon>
        <taxon>metagenomes</taxon>
        <taxon>ecological metagenomes</taxon>
    </lineage>
</organism>
<reference evidence="1" key="1">
    <citation type="submission" date="2018-05" db="EMBL/GenBank/DDBJ databases">
        <authorList>
            <person name="Lanie J.A."/>
            <person name="Ng W.-L."/>
            <person name="Kazmierczak K.M."/>
            <person name="Andrzejewski T.M."/>
            <person name="Davidsen T.M."/>
            <person name="Wayne K.J."/>
            <person name="Tettelin H."/>
            <person name="Glass J.I."/>
            <person name="Rusch D."/>
            <person name="Podicherti R."/>
            <person name="Tsui H.-C.T."/>
            <person name="Winkler M.E."/>
        </authorList>
    </citation>
    <scope>NUCLEOTIDE SEQUENCE</scope>
</reference>
<proteinExistence type="predicted"/>
<sequence>MISLSERKFQSALDRAMADLSDALKKCLKDIDIIIYEIAEKSDLLGTNVEKELDLLSLYEIVPISDGYHNERNLRGQLTLFKRALEAICEEESDLVPQLTTILEEELSYRPSL</sequence>
<dbReference type="Gene3D" id="3.30.2010.20">
    <property type="match status" value="1"/>
</dbReference>
<accession>A0A382L883</accession>